<comment type="similarity">
    <text evidence="1">Belongs to the bacterial solute-binding protein 3 family.</text>
</comment>
<dbReference type="FunFam" id="3.40.190.10:FF:000806">
    <property type="entry name" value="Polar amino acid uptake family ABC transporter, periplasmic substrate-binding protein"/>
    <property type="match status" value="1"/>
</dbReference>
<organism evidence="5 6">
    <name type="scientific">Celeribacter ethanolicus</name>
    <dbReference type="NCBI Taxonomy" id="1758178"/>
    <lineage>
        <taxon>Bacteria</taxon>
        <taxon>Pseudomonadati</taxon>
        <taxon>Pseudomonadota</taxon>
        <taxon>Alphaproteobacteria</taxon>
        <taxon>Rhodobacterales</taxon>
        <taxon>Roseobacteraceae</taxon>
        <taxon>Celeribacter</taxon>
    </lineage>
</organism>
<evidence type="ECO:0000313" key="6">
    <source>
        <dbReference type="Proteomes" id="UP000217935"/>
    </source>
</evidence>
<reference evidence="5 6" key="1">
    <citation type="submission" date="2017-06" db="EMBL/GenBank/DDBJ databases">
        <title>Celeribacter sp. TSPH2 complete genome sequence.</title>
        <authorList>
            <person name="Woo J.-H."/>
            <person name="Kim H.-S."/>
        </authorList>
    </citation>
    <scope>NUCLEOTIDE SEQUENCE [LARGE SCALE GENOMIC DNA]</scope>
    <source>
        <strain evidence="5 6">TSPH2</strain>
    </source>
</reference>
<dbReference type="Proteomes" id="UP000217935">
    <property type="component" value="Chromosome"/>
</dbReference>
<dbReference type="InterPro" id="IPR018313">
    <property type="entry name" value="SBP_3_CS"/>
</dbReference>
<protein>
    <submittedName>
        <fullName evidence="5">Amino acid ABC transporter substrate-binding protein</fullName>
    </submittedName>
</protein>
<dbReference type="PROSITE" id="PS01039">
    <property type="entry name" value="SBP_BACTERIAL_3"/>
    <property type="match status" value="1"/>
</dbReference>
<dbReference type="RefSeq" id="WP_096805240.1">
    <property type="nucleotide sequence ID" value="NZ_CP022196.1"/>
</dbReference>
<dbReference type="Gene3D" id="3.40.190.10">
    <property type="entry name" value="Periplasmic binding protein-like II"/>
    <property type="match status" value="3"/>
</dbReference>
<evidence type="ECO:0000256" key="3">
    <source>
        <dbReference type="SAM" id="SignalP"/>
    </source>
</evidence>
<evidence type="ECO:0000259" key="4">
    <source>
        <dbReference type="Pfam" id="PF00497"/>
    </source>
</evidence>
<dbReference type="EMBL" id="CP022196">
    <property type="protein sequence ID" value="ATG47121.1"/>
    <property type="molecule type" value="Genomic_DNA"/>
</dbReference>
<dbReference type="STRING" id="1758178.GCA_001550095_01324"/>
<feature type="chain" id="PRO_5013126984" evidence="3">
    <location>
        <begin position="26"/>
        <end position="300"/>
    </location>
</feature>
<feature type="signal peptide" evidence="3">
    <location>
        <begin position="1"/>
        <end position="25"/>
    </location>
</feature>
<accession>A0A291GAA1</accession>
<dbReference type="AlphaFoldDB" id="A0A291GAA1"/>
<dbReference type="SUPFAM" id="SSF53850">
    <property type="entry name" value="Periplasmic binding protein-like II"/>
    <property type="match status" value="1"/>
</dbReference>
<evidence type="ECO:0000313" key="5">
    <source>
        <dbReference type="EMBL" id="ATG47121.1"/>
    </source>
</evidence>
<gene>
    <name evidence="5" type="ORF">CEW89_05760</name>
</gene>
<dbReference type="Pfam" id="PF00497">
    <property type="entry name" value="SBP_bac_3"/>
    <property type="match status" value="1"/>
</dbReference>
<proteinExistence type="inferred from homology"/>
<sequence length="300" mass="32593">MRRHITSGPVVALLAGLAFAGPAFARCEDYVPGPKPQNTFAQDVGRAFDRIIDEGWIEFALYEDFPPWSYEEGGKAKGIDVEIGRIIAEDLGVTPRFRLVQADETLDADLRNYVWKGATVGGRVSDVMLHVPYDSELTCRIEQVVFTGQYAGEALAIGYSEADYPDAKPTPAYFRFDTVAVENDSLSDFYLTSVGRGAIGDAIHRYRSSDAAVAGMTSGETMAVMAPLAVIEAGLSEGFGVHQPPLPGLVRNSWTVGVAVNQQHRDLGYAVDYAIEKALADGQIEAIFVEHGLSFLPPER</sequence>
<name>A0A291GAA1_9RHOB</name>
<keyword evidence="6" id="KW-1185">Reference proteome</keyword>
<dbReference type="InterPro" id="IPR001638">
    <property type="entry name" value="Solute-binding_3/MltF_N"/>
</dbReference>
<evidence type="ECO:0000256" key="1">
    <source>
        <dbReference type="ARBA" id="ARBA00010333"/>
    </source>
</evidence>
<evidence type="ECO:0000256" key="2">
    <source>
        <dbReference type="ARBA" id="ARBA00022729"/>
    </source>
</evidence>
<feature type="domain" description="Solute-binding protein family 3/N-terminal" evidence="4">
    <location>
        <begin position="59"/>
        <end position="107"/>
    </location>
</feature>
<dbReference type="KEGG" id="ceh:CEW89_05760"/>
<keyword evidence="2 3" id="KW-0732">Signal</keyword>
<dbReference type="OrthoDB" id="6192933at2"/>